<dbReference type="Gene3D" id="3.40.50.300">
    <property type="entry name" value="P-loop containing nucleotide triphosphate hydrolases"/>
    <property type="match status" value="1"/>
</dbReference>
<dbReference type="EMBL" id="CP053452">
    <property type="protein sequence ID" value="QJX00562.1"/>
    <property type="molecule type" value="Genomic_DNA"/>
</dbReference>
<proteinExistence type="predicted"/>
<gene>
    <name evidence="1" type="ORF">FTUN_8192</name>
</gene>
<dbReference type="AlphaFoldDB" id="A0A6M5Z4Y3"/>
<evidence type="ECO:0000313" key="1">
    <source>
        <dbReference type="EMBL" id="QJX00562.1"/>
    </source>
</evidence>
<dbReference type="Proteomes" id="UP000503447">
    <property type="component" value="Chromosome"/>
</dbReference>
<keyword evidence="2" id="KW-1185">Reference proteome</keyword>
<dbReference type="PANTHER" id="PTHR37807">
    <property type="entry name" value="OS07G0160300 PROTEIN"/>
    <property type="match status" value="1"/>
</dbReference>
<evidence type="ECO:0000313" key="2">
    <source>
        <dbReference type="Proteomes" id="UP000503447"/>
    </source>
</evidence>
<sequence length="173" mass="18387">MLIVLAGLPGTGKSTLAARLTDEAGGTILSKDVVRAALFPPNVLDYSAAQDEIAMSAVYDAARYVLGAHPNMNVILDGRTFLKPGQLDAPVELAATLGQPFRLIECVCSDEVARARLTTDHAAGAHLARNRTPDLYHRVKAAAVALNVPRLTLDTGAIPPEECVDRARAYISE</sequence>
<dbReference type="InterPro" id="IPR027417">
    <property type="entry name" value="P-loop_NTPase"/>
</dbReference>
<dbReference type="RefSeq" id="WP_171475279.1">
    <property type="nucleotide sequence ID" value="NZ_CP053452.2"/>
</dbReference>
<dbReference type="PANTHER" id="PTHR37807:SF3">
    <property type="entry name" value="OS07G0160300 PROTEIN"/>
    <property type="match status" value="1"/>
</dbReference>
<name>A0A6M5Z4Y3_9BACT</name>
<accession>A0A6M5Z4Y3</accession>
<reference evidence="2" key="1">
    <citation type="submission" date="2020-05" db="EMBL/GenBank/DDBJ databases">
        <title>Frigoriglobus tundricola gen. nov., sp. nov., a psychrotolerant cellulolytic planctomycete of the family Gemmataceae with two divergent copies of 16S rRNA gene.</title>
        <authorList>
            <person name="Kulichevskaya I.S."/>
            <person name="Ivanova A.A."/>
            <person name="Naumoff D.G."/>
            <person name="Beletsky A.V."/>
            <person name="Rijpstra W.I.C."/>
            <person name="Sinninghe Damste J.S."/>
            <person name="Mardanov A.V."/>
            <person name="Ravin N.V."/>
            <person name="Dedysh S.N."/>
        </authorList>
    </citation>
    <scope>NUCLEOTIDE SEQUENCE [LARGE SCALE GENOMIC DNA]</scope>
    <source>
        <strain evidence="2">PL17</strain>
    </source>
</reference>
<protein>
    <recommendedName>
        <fullName evidence="3">ATP-binding protein</fullName>
    </recommendedName>
</protein>
<organism evidence="1 2">
    <name type="scientific">Frigoriglobus tundricola</name>
    <dbReference type="NCBI Taxonomy" id="2774151"/>
    <lineage>
        <taxon>Bacteria</taxon>
        <taxon>Pseudomonadati</taxon>
        <taxon>Planctomycetota</taxon>
        <taxon>Planctomycetia</taxon>
        <taxon>Gemmatales</taxon>
        <taxon>Gemmataceae</taxon>
        <taxon>Frigoriglobus</taxon>
    </lineage>
</organism>
<dbReference type="KEGG" id="ftj:FTUN_8192"/>
<evidence type="ECO:0008006" key="3">
    <source>
        <dbReference type="Google" id="ProtNLM"/>
    </source>
</evidence>
<dbReference type="SUPFAM" id="SSF52540">
    <property type="entry name" value="P-loop containing nucleoside triphosphate hydrolases"/>
    <property type="match status" value="1"/>
</dbReference>
<dbReference type="Pfam" id="PF13671">
    <property type="entry name" value="AAA_33"/>
    <property type="match status" value="1"/>
</dbReference>